<dbReference type="PANTHER" id="PTHR16295:SF10">
    <property type="entry name" value="EXPRESSED PROTEIN"/>
    <property type="match status" value="1"/>
</dbReference>
<feature type="domain" description="TRAF-type" evidence="7">
    <location>
        <begin position="49"/>
        <end position="93"/>
    </location>
</feature>
<keyword evidence="3 4" id="KW-0862">Zinc</keyword>
<evidence type="ECO:0000313" key="8">
    <source>
        <dbReference type="EMBL" id="KAG9440106.1"/>
    </source>
</evidence>
<dbReference type="Gene3D" id="3.30.40.10">
    <property type="entry name" value="Zinc/RING finger domain, C3HC4 (zinc finger)"/>
    <property type="match status" value="2"/>
</dbReference>
<keyword evidence="1 4" id="KW-0479">Metal-binding</keyword>
<name>A0AAV7DV46_ARIFI</name>
<dbReference type="Proteomes" id="UP000825729">
    <property type="component" value="Unassembled WGS sequence"/>
</dbReference>
<dbReference type="EMBL" id="JAINDJ010000008">
    <property type="protein sequence ID" value="KAG9440106.1"/>
    <property type="molecule type" value="Genomic_DNA"/>
</dbReference>
<dbReference type="GO" id="GO:0005739">
    <property type="term" value="C:mitochondrion"/>
    <property type="evidence" value="ECO:0007669"/>
    <property type="project" value="TreeGrafter"/>
</dbReference>
<dbReference type="PROSITE" id="PS50145">
    <property type="entry name" value="ZF_TRAF"/>
    <property type="match status" value="1"/>
</dbReference>
<keyword evidence="6" id="KW-0472">Membrane</keyword>
<gene>
    <name evidence="8" type="ORF">H6P81_020271</name>
</gene>
<protein>
    <recommendedName>
        <fullName evidence="7">TRAF-type domain-containing protein</fullName>
    </recommendedName>
</protein>
<keyword evidence="6" id="KW-1133">Transmembrane helix</keyword>
<dbReference type="PANTHER" id="PTHR16295">
    <property type="entry name" value="TRAF-TYPE ZINC FINGER PROTEIN-RELATED"/>
    <property type="match status" value="1"/>
</dbReference>
<evidence type="ECO:0000256" key="3">
    <source>
        <dbReference type="ARBA" id="ARBA00022833"/>
    </source>
</evidence>
<proteinExistence type="predicted"/>
<evidence type="ECO:0000256" key="6">
    <source>
        <dbReference type="SAM" id="Phobius"/>
    </source>
</evidence>
<evidence type="ECO:0000259" key="7">
    <source>
        <dbReference type="PROSITE" id="PS50145"/>
    </source>
</evidence>
<dbReference type="GO" id="GO:0008270">
    <property type="term" value="F:zinc ion binding"/>
    <property type="evidence" value="ECO:0007669"/>
    <property type="project" value="UniProtKB-KW"/>
</dbReference>
<evidence type="ECO:0000256" key="2">
    <source>
        <dbReference type="ARBA" id="ARBA00022771"/>
    </source>
</evidence>
<feature type="zinc finger region" description="TRAF-type" evidence="4">
    <location>
        <begin position="49"/>
        <end position="93"/>
    </location>
</feature>
<sequence length="201" mass="22945">MAIPSEFATTVCGHCQRDIPTLNIDLHFAHCSRNLEKCTICGEMVPKRHADEHYLNTHAPIACSQCSETIEREALDFHKDESCPQRMVTCEYCEFPLPAVDLFQHQELCGNRTEMCIQCNKYVRRRERIQHDIQLHSSTGSTAESSRISTDAMAPERRDIPRRHARGSSQKRILFTIAVTGIAVLLGSIFLQRRADHPQQQ</sequence>
<comment type="caution">
    <text evidence="8">The sequence shown here is derived from an EMBL/GenBank/DDBJ whole genome shotgun (WGS) entry which is preliminary data.</text>
</comment>
<dbReference type="InterPro" id="IPR013083">
    <property type="entry name" value="Znf_RING/FYVE/PHD"/>
</dbReference>
<evidence type="ECO:0000256" key="4">
    <source>
        <dbReference type="PROSITE-ProRule" id="PRU00207"/>
    </source>
</evidence>
<dbReference type="InterPro" id="IPR051986">
    <property type="entry name" value="Innate_Immune_Apopt_Reg"/>
</dbReference>
<reference evidence="8 9" key="1">
    <citation type="submission" date="2021-07" db="EMBL/GenBank/DDBJ databases">
        <title>The Aristolochia fimbriata genome: insights into angiosperm evolution, floral development and chemical biosynthesis.</title>
        <authorList>
            <person name="Jiao Y."/>
        </authorList>
    </citation>
    <scope>NUCLEOTIDE SEQUENCE [LARGE SCALE GENOMIC DNA]</scope>
    <source>
        <strain evidence="8">IBCAS-2021</strain>
        <tissue evidence="8">Leaf</tissue>
    </source>
</reference>
<organism evidence="8 9">
    <name type="scientific">Aristolochia fimbriata</name>
    <name type="common">White veined hardy Dutchman's pipe vine</name>
    <dbReference type="NCBI Taxonomy" id="158543"/>
    <lineage>
        <taxon>Eukaryota</taxon>
        <taxon>Viridiplantae</taxon>
        <taxon>Streptophyta</taxon>
        <taxon>Embryophyta</taxon>
        <taxon>Tracheophyta</taxon>
        <taxon>Spermatophyta</taxon>
        <taxon>Magnoliopsida</taxon>
        <taxon>Magnoliidae</taxon>
        <taxon>Piperales</taxon>
        <taxon>Aristolochiaceae</taxon>
        <taxon>Aristolochia</taxon>
    </lineage>
</organism>
<keyword evidence="9" id="KW-1185">Reference proteome</keyword>
<dbReference type="AlphaFoldDB" id="A0AAV7DV46"/>
<accession>A0AAV7DV46</accession>
<feature type="region of interest" description="Disordered" evidence="5">
    <location>
        <begin position="136"/>
        <end position="165"/>
    </location>
</feature>
<evidence type="ECO:0000313" key="9">
    <source>
        <dbReference type="Proteomes" id="UP000825729"/>
    </source>
</evidence>
<keyword evidence="6" id="KW-0812">Transmembrane</keyword>
<feature type="compositionally biased region" description="Polar residues" evidence="5">
    <location>
        <begin position="136"/>
        <end position="149"/>
    </location>
</feature>
<dbReference type="InterPro" id="IPR001293">
    <property type="entry name" value="Znf_TRAF"/>
</dbReference>
<keyword evidence="2 4" id="KW-0863">Zinc-finger</keyword>
<feature type="transmembrane region" description="Helical" evidence="6">
    <location>
        <begin position="173"/>
        <end position="191"/>
    </location>
</feature>
<evidence type="ECO:0000256" key="1">
    <source>
        <dbReference type="ARBA" id="ARBA00022723"/>
    </source>
</evidence>
<evidence type="ECO:0000256" key="5">
    <source>
        <dbReference type="SAM" id="MobiDB-lite"/>
    </source>
</evidence>